<evidence type="ECO:0008006" key="4">
    <source>
        <dbReference type="Google" id="ProtNLM"/>
    </source>
</evidence>
<dbReference type="PANTHER" id="PTHR38116:SF9">
    <property type="entry name" value="BZIP DOMAIN-CONTAINING PROTEIN"/>
    <property type="match status" value="1"/>
</dbReference>
<keyword evidence="3" id="KW-1185">Reference proteome</keyword>
<proteinExistence type="predicted"/>
<dbReference type="VEuPathDB" id="FungiDB:ASPVEDRAFT_151062"/>
<evidence type="ECO:0000313" key="2">
    <source>
        <dbReference type="EMBL" id="OJJ02409.1"/>
    </source>
</evidence>
<dbReference type="EMBL" id="KV878129">
    <property type="protein sequence ID" value="OJJ02409.1"/>
    <property type="molecule type" value="Genomic_DNA"/>
</dbReference>
<sequence>MPPKRGNRDLAVPDITEDAAERKRVLNVLAQRRYRKRKRDRLQTLQAQVEKQGDGAVEATHPQRALTESESPDQLPLQNGVDKTYFNDFDLSQPLLGQTVEDSAIQDCLDVSHLGLPAPDMAPSPGFLSLLSTQDPSQVFPIQGVLMNDDPFASQAPLSHTPSGFDPDDNQLFSWPDSNLYEPDNAHNLSDQLQISESSIFTFPDDHTLEIPSLKLLNAAMKVAVRLNVAHMLWDHTAVSPFYQNPAEKGQQHPSPPSLTSSSSSFTSSPRSSGQPSSSSSSTTPNPIPQDNLPPHLRPTRTQLLLPHHPVLDILPWPSTRDKLIQIFNLPLPLRPKSAQDPFGMVRLVYDMEDDSGEGIRIHGADVFELASWEIGQVVFERWWWAFEGGLVEKCDRARKGRGEGGLVMGVGG</sequence>
<feature type="region of interest" description="Disordered" evidence="1">
    <location>
        <begin position="244"/>
        <end position="300"/>
    </location>
</feature>
<dbReference type="STRING" id="1036611.A0A1L9PLJ8"/>
<evidence type="ECO:0000313" key="3">
    <source>
        <dbReference type="Proteomes" id="UP000184073"/>
    </source>
</evidence>
<dbReference type="AlphaFoldDB" id="A0A1L9PLJ8"/>
<dbReference type="GeneID" id="63723768"/>
<gene>
    <name evidence="2" type="ORF">ASPVEDRAFT_151062</name>
</gene>
<dbReference type="RefSeq" id="XP_040668171.1">
    <property type="nucleotide sequence ID" value="XM_040808257.1"/>
</dbReference>
<name>A0A1L9PLJ8_ASPVE</name>
<organism evidence="2 3">
    <name type="scientific">Aspergillus versicolor CBS 583.65</name>
    <dbReference type="NCBI Taxonomy" id="1036611"/>
    <lineage>
        <taxon>Eukaryota</taxon>
        <taxon>Fungi</taxon>
        <taxon>Dikarya</taxon>
        <taxon>Ascomycota</taxon>
        <taxon>Pezizomycotina</taxon>
        <taxon>Eurotiomycetes</taxon>
        <taxon>Eurotiomycetidae</taxon>
        <taxon>Eurotiales</taxon>
        <taxon>Aspergillaceae</taxon>
        <taxon>Aspergillus</taxon>
        <taxon>Aspergillus subgen. Nidulantes</taxon>
    </lineage>
</organism>
<dbReference type="PANTHER" id="PTHR38116">
    <property type="entry name" value="CHROMOSOME 7, WHOLE GENOME SHOTGUN SEQUENCE"/>
    <property type="match status" value="1"/>
</dbReference>
<dbReference type="InterPro" id="IPR021833">
    <property type="entry name" value="DUF3425"/>
</dbReference>
<evidence type="ECO:0000256" key="1">
    <source>
        <dbReference type="SAM" id="MobiDB-lite"/>
    </source>
</evidence>
<protein>
    <recommendedName>
        <fullName evidence="4">BZIP domain-containing protein</fullName>
    </recommendedName>
</protein>
<feature type="compositionally biased region" description="Low complexity" evidence="1">
    <location>
        <begin position="258"/>
        <end position="285"/>
    </location>
</feature>
<reference evidence="3" key="1">
    <citation type="journal article" date="2017" name="Genome Biol.">
        <title>Comparative genomics reveals high biological diversity and specific adaptations in the industrially and medically important fungal genus Aspergillus.</title>
        <authorList>
            <person name="de Vries R.P."/>
            <person name="Riley R."/>
            <person name="Wiebenga A."/>
            <person name="Aguilar-Osorio G."/>
            <person name="Amillis S."/>
            <person name="Uchima C.A."/>
            <person name="Anderluh G."/>
            <person name="Asadollahi M."/>
            <person name="Askin M."/>
            <person name="Barry K."/>
            <person name="Battaglia E."/>
            <person name="Bayram O."/>
            <person name="Benocci T."/>
            <person name="Braus-Stromeyer S.A."/>
            <person name="Caldana C."/>
            <person name="Canovas D."/>
            <person name="Cerqueira G.C."/>
            <person name="Chen F."/>
            <person name="Chen W."/>
            <person name="Choi C."/>
            <person name="Clum A."/>
            <person name="Dos Santos R.A."/>
            <person name="Damasio A.R."/>
            <person name="Diallinas G."/>
            <person name="Emri T."/>
            <person name="Fekete E."/>
            <person name="Flipphi M."/>
            <person name="Freyberg S."/>
            <person name="Gallo A."/>
            <person name="Gournas C."/>
            <person name="Habgood R."/>
            <person name="Hainaut M."/>
            <person name="Harispe M.L."/>
            <person name="Henrissat B."/>
            <person name="Hilden K.S."/>
            <person name="Hope R."/>
            <person name="Hossain A."/>
            <person name="Karabika E."/>
            <person name="Karaffa L."/>
            <person name="Karanyi Z."/>
            <person name="Krasevec N."/>
            <person name="Kuo A."/>
            <person name="Kusch H."/>
            <person name="LaButti K."/>
            <person name="Lagendijk E.L."/>
            <person name="Lapidus A."/>
            <person name="Levasseur A."/>
            <person name="Lindquist E."/>
            <person name="Lipzen A."/>
            <person name="Logrieco A.F."/>
            <person name="MacCabe A."/>
            <person name="Maekelae M.R."/>
            <person name="Malavazi I."/>
            <person name="Melin P."/>
            <person name="Meyer V."/>
            <person name="Mielnichuk N."/>
            <person name="Miskei M."/>
            <person name="Molnar A.P."/>
            <person name="Mule G."/>
            <person name="Ngan C.Y."/>
            <person name="Orejas M."/>
            <person name="Orosz E."/>
            <person name="Ouedraogo J.P."/>
            <person name="Overkamp K.M."/>
            <person name="Park H.-S."/>
            <person name="Perrone G."/>
            <person name="Piumi F."/>
            <person name="Punt P.J."/>
            <person name="Ram A.F."/>
            <person name="Ramon A."/>
            <person name="Rauscher S."/>
            <person name="Record E."/>
            <person name="Riano-Pachon D.M."/>
            <person name="Robert V."/>
            <person name="Roehrig J."/>
            <person name="Ruller R."/>
            <person name="Salamov A."/>
            <person name="Salih N.S."/>
            <person name="Samson R.A."/>
            <person name="Sandor E."/>
            <person name="Sanguinetti M."/>
            <person name="Schuetze T."/>
            <person name="Sepcic K."/>
            <person name="Shelest E."/>
            <person name="Sherlock G."/>
            <person name="Sophianopoulou V."/>
            <person name="Squina F.M."/>
            <person name="Sun H."/>
            <person name="Susca A."/>
            <person name="Todd R.B."/>
            <person name="Tsang A."/>
            <person name="Unkles S.E."/>
            <person name="van de Wiele N."/>
            <person name="van Rossen-Uffink D."/>
            <person name="Oliveira J.V."/>
            <person name="Vesth T.C."/>
            <person name="Visser J."/>
            <person name="Yu J.-H."/>
            <person name="Zhou M."/>
            <person name="Andersen M.R."/>
            <person name="Archer D.B."/>
            <person name="Baker S.E."/>
            <person name="Benoit I."/>
            <person name="Brakhage A.A."/>
            <person name="Braus G.H."/>
            <person name="Fischer R."/>
            <person name="Frisvad J.C."/>
            <person name="Goldman G.H."/>
            <person name="Houbraken J."/>
            <person name="Oakley B."/>
            <person name="Pocsi I."/>
            <person name="Scazzocchio C."/>
            <person name="Seiboth B."/>
            <person name="vanKuyk P.A."/>
            <person name="Wortman J."/>
            <person name="Dyer P.S."/>
            <person name="Grigoriev I.V."/>
        </authorList>
    </citation>
    <scope>NUCLEOTIDE SEQUENCE [LARGE SCALE GENOMIC DNA]</scope>
    <source>
        <strain evidence="3">CBS 583.65</strain>
    </source>
</reference>
<dbReference type="Pfam" id="PF11905">
    <property type="entry name" value="DUF3425"/>
    <property type="match status" value="1"/>
</dbReference>
<dbReference type="Proteomes" id="UP000184073">
    <property type="component" value="Unassembled WGS sequence"/>
</dbReference>
<dbReference type="OrthoDB" id="4991875at2759"/>
<feature type="region of interest" description="Disordered" evidence="1">
    <location>
        <begin position="47"/>
        <end position="78"/>
    </location>
</feature>
<accession>A0A1L9PLJ8</accession>